<feature type="region of interest" description="Disordered" evidence="1">
    <location>
        <begin position="1"/>
        <end position="98"/>
    </location>
</feature>
<evidence type="ECO:0000313" key="3">
    <source>
        <dbReference type="Proteomes" id="UP000799757"/>
    </source>
</evidence>
<dbReference type="AlphaFoldDB" id="A0A6A6XUZ9"/>
<name>A0A6A6XUZ9_9PLEO</name>
<accession>A0A6A6XUZ9</accession>
<proteinExistence type="predicted"/>
<keyword evidence="3" id="KW-1185">Reference proteome</keyword>
<reference evidence="2" key="1">
    <citation type="journal article" date="2020" name="Stud. Mycol.">
        <title>101 Dothideomycetes genomes: a test case for predicting lifestyles and emergence of pathogens.</title>
        <authorList>
            <person name="Haridas S."/>
            <person name="Albert R."/>
            <person name="Binder M."/>
            <person name="Bloem J."/>
            <person name="Labutti K."/>
            <person name="Salamov A."/>
            <person name="Andreopoulos B."/>
            <person name="Baker S."/>
            <person name="Barry K."/>
            <person name="Bills G."/>
            <person name="Bluhm B."/>
            <person name="Cannon C."/>
            <person name="Castanera R."/>
            <person name="Culley D."/>
            <person name="Daum C."/>
            <person name="Ezra D."/>
            <person name="Gonzalez J."/>
            <person name="Henrissat B."/>
            <person name="Kuo A."/>
            <person name="Liang C."/>
            <person name="Lipzen A."/>
            <person name="Lutzoni F."/>
            <person name="Magnuson J."/>
            <person name="Mondo S."/>
            <person name="Nolan M."/>
            <person name="Ohm R."/>
            <person name="Pangilinan J."/>
            <person name="Park H.-J."/>
            <person name="Ramirez L."/>
            <person name="Alfaro M."/>
            <person name="Sun H."/>
            <person name="Tritt A."/>
            <person name="Yoshinaga Y."/>
            <person name="Zwiers L.-H."/>
            <person name="Turgeon B."/>
            <person name="Goodwin S."/>
            <person name="Spatafora J."/>
            <person name="Crous P."/>
            <person name="Grigoriev I."/>
        </authorList>
    </citation>
    <scope>NUCLEOTIDE SEQUENCE</scope>
    <source>
        <strain evidence="2">CBS 109.77</strain>
    </source>
</reference>
<dbReference type="Proteomes" id="UP000799757">
    <property type="component" value="Unassembled WGS sequence"/>
</dbReference>
<evidence type="ECO:0000256" key="1">
    <source>
        <dbReference type="SAM" id="MobiDB-lite"/>
    </source>
</evidence>
<sequence>MLLAPSTAPPHDMTRKSYKIAASPSIHPCMDLSRPPSREDALFTRTAGRAPPPAAPPRSQAAPRPPSSRSTAGSGRALRSALLSRRRGRLGLWGGRRA</sequence>
<feature type="compositionally biased region" description="Low complexity" evidence="1">
    <location>
        <begin position="57"/>
        <end position="83"/>
    </location>
</feature>
<protein>
    <submittedName>
        <fullName evidence="2">Uncharacterized protein</fullName>
    </submittedName>
</protein>
<evidence type="ECO:0000313" key="2">
    <source>
        <dbReference type="EMBL" id="KAF2800063.1"/>
    </source>
</evidence>
<dbReference type="EMBL" id="MU001753">
    <property type="protein sequence ID" value="KAF2800063.1"/>
    <property type="molecule type" value="Genomic_DNA"/>
</dbReference>
<gene>
    <name evidence="2" type="ORF">K505DRAFT_28991</name>
</gene>
<organism evidence="2 3">
    <name type="scientific">Melanomma pulvis-pyrius CBS 109.77</name>
    <dbReference type="NCBI Taxonomy" id="1314802"/>
    <lineage>
        <taxon>Eukaryota</taxon>
        <taxon>Fungi</taxon>
        <taxon>Dikarya</taxon>
        <taxon>Ascomycota</taxon>
        <taxon>Pezizomycotina</taxon>
        <taxon>Dothideomycetes</taxon>
        <taxon>Pleosporomycetidae</taxon>
        <taxon>Pleosporales</taxon>
        <taxon>Melanommataceae</taxon>
        <taxon>Melanomma</taxon>
    </lineage>
</organism>